<comment type="similarity">
    <text evidence="2">Belongs to the GtrA family.</text>
</comment>
<sequence length="133" mass="14740">MKPVHLQFFKYLAVGALNSAIGLFCIFGCMKLGLNDVLSNAIGYIVGFFISYSANSRWTFNQRKTSASTFVRFLSVICVAYACNIVILLAAKHIAHFDRWISQILGVITYTLVGFAGARFFSFRAKNTTTSST</sequence>
<evidence type="ECO:0000256" key="4">
    <source>
        <dbReference type="ARBA" id="ARBA00022989"/>
    </source>
</evidence>
<accession>A0A6S7B8G9</accession>
<evidence type="ECO:0000256" key="3">
    <source>
        <dbReference type="ARBA" id="ARBA00022692"/>
    </source>
</evidence>
<dbReference type="GO" id="GO:0005886">
    <property type="term" value="C:plasma membrane"/>
    <property type="evidence" value="ECO:0007669"/>
    <property type="project" value="TreeGrafter"/>
</dbReference>
<evidence type="ECO:0000256" key="5">
    <source>
        <dbReference type="ARBA" id="ARBA00023136"/>
    </source>
</evidence>
<comment type="subcellular location">
    <subcellularLocation>
        <location evidence="1">Membrane</location>
        <topology evidence="1">Multi-pass membrane protein</topology>
    </subcellularLocation>
</comment>
<feature type="transmembrane region" description="Helical" evidence="6">
    <location>
        <begin position="12"/>
        <end position="34"/>
    </location>
</feature>
<dbReference type="AlphaFoldDB" id="A0A6S7B8G9"/>
<dbReference type="PANTHER" id="PTHR38459:SF1">
    <property type="entry name" value="PROPHAGE BACTOPRENOL-LINKED GLUCOSE TRANSLOCASE HOMOLOG"/>
    <property type="match status" value="1"/>
</dbReference>
<dbReference type="PANTHER" id="PTHR38459">
    <property type="entry name" value="PROPHAGE BACTOPRENOL-LINKED GLUCOSE TRANSLOCASE HOMOLOG"/>
    <property type="match status" value="1"/>
</dbReference>
<evidence type="ECO:0000256" key="1">
    <source>
        <dbReference type="ARBA" id="ARBA00004141"/>
    </source>
</evidence>
<evidence type="ECO:0000256" key="2">
    <source>
        <dbReference type="ARBA" id="ARBA00009399"/>
    </source>
</evidence>
<keyword evidence="3 6" id="KW-0812">Transmembrane</keyword>
<keyword evidence="5 6" id="KW-0472">Membrane</keyword>
<dbReference type="GO" id="GO:0000271">
    <property type="term" value="P:polysaccharide biosynthetic process"/>
    <property type="evidence" value="ECO:0007669"/>
    <property type="project" value="InterPro"/>
</dbReference>
<dbReference type="RefSeq" id="WP_175103642.1">
    <property type="nucleotide sequence ID" value="NZ_CADIKM010000003.1"/>
</dbReference>
<feature type="transmembrane region" description="Helical" evidence="6">
    <location>
        <begin position="40"/>
        <end position="58"/>
    </location>
</feature>
<organism evidence="8 9">
    <name type="scientific">Pararobbsia alpina</name>
    <dbReference type="NCBI Taxonomy" id="621374"/>
    <lineage>
        <taxon>Bacteria</taxon>
        <taxon>Pseudomonadati</taxon>
        <taxon>Pseudomonadota</taxon>
        <taxon>Betaproteobacteria</taxon>
        <taxon>Burkholderiales</taxon>
        <taxon>Burkholderiaceae</taxon>
        <taxon>Pararobbsia</taxon>
    </lineage>
</organism>
<dbReference type="Pfam" id="PF04138">
    <property type="entry name" value="GtrA_DPMS_TM"/>
    <property type="match status" value="1"/>
</dbReference>
<dbReference type="InterPro" id="IPR051401">
    <property type="entry name" value="GtrA_CellWall_Glycosyl"/>
</dbReference>
<name>A0A6S7B8G9_9BURK</name>
<reference evidence="8 9" key="1">
    <citation type="submission" date="2020-04" db="EMBL/GenBank/DDBJ databases">
        <authorList>
            <person name="De Canck E."/>
        </authorList>
    </citation>
    <scope>NUCLEOTIDE SEQUENCE [LARGE SCALE GENOMIC DNA]</scope>
    <source>
        <strain evidence="8 9">LMG 28138</strain>
    </source>
</reference>
<dbReference type="EMBL" id="CADIKM010000003">
    <property type="protein sequence ID" value="CAB3780888.1"/>
    <property type="molecule type" value="Genomic_DNA"/>
</dbReference>
<feature type="transmembrane region" description="Helical" evidence="6">
    <location>
        <begin position="70"/>
        <end position="94"/>
    </location>
</feature>
<dbReference type="InterPro" id="IPR007267">
    <property type="entry name" value="GtrA_DPMS_TM"/>
</dbReference>
<gene>
    <name evidence="8" type="ORF">LMG28138_01137</name>
</gene>
<feature type="domain" description="GtrA/DPMS transmembrane" evidence="7">
    <location>
        <begin position="10"/>
        <end position="123"/>
    </location>
</feature>
<evidence type="ECO:0000259" key="7">
    <source>
        <dbReference type="Pfam" id="PF04138"/>
    </source>
</evidence>
<evidence type="ECO:0000313" key="9">
    <source>
        <dbReference type="Proteomes" id="UP000494115"/>
    </source>
</evidence>
<dbReference type="Proteomes" id="UP000494115">
    <property type="component" value="Unassembled WGS sequence"/>
</dbReference>
<evidence type="ECO:0000256" key="6">
    <source>
        <dbReference type="SAM" id="Phobius"/>
    </source>
</evidence>
<protein>
    <recommendedName>
        <fullName evidence="7">GtrA/DPMS transmembrane domain-containing protein</fullName>
    </recommendedName>
</protein>
<keyword evidence="9" id="KW-1185">Reference proteome</keyword>
<proteinExistence type="inferred from homology"/>
<evidence type="ECO:0000313" key="8">
    <source>
        <dbReference type="EMBL" id="CAB3780888.1"/>
    </source>
</evidence>
<feature type="transmembrane region" description="Helical" evidence="6">
    <location>
        <begin position="100"/>
        <end position="121"/>
    </location>
</feature>
<keyword evidence="4 6" id="KW-1133">Transmembrane helix</keyword>